<gene>
    <name evidence="1" type="ORF">VPAL9027_01858</name>
</gene>
<accession>A0A1R4B4P8</accession>
<evidence type="ECO:0000313" key="2">
    <source>
        <dbReference type="Proteomes" id="UP000189475"/>
    </source>
</evidence>
<keyword evidence="2" id="KW-1185">Reference proteome</keyword>
<organism evidence="1 2">
    <name type="scientific">Vibrio palustris</name>
    <dbReference type="NCBI Taxonomy" id="1918946"/>
    <lineage>
        <taxon>Bacteria</taxon>
        <taxon>Pseudomonadati</taxon>
        <taxon>Pseudomonadota</taxon>
        <taxon>Gammaproteobacteria</taxon>
        <taxon>Vibrionales</taxon>
        <taxon>Vibrionaceae</taxon>
        <taxon>Vibrio</taxon>
    </lineage>
</organism>
<reference evidence="1 2" key="1">
    <citation type="submission" date="2017-02" db="EMBL/GenBank/DDBJ databases">
        <authorList>
            <person name="Peterson S.W."/>
        </authorList>
    </citation>
    <scope>NUCLEOTIDE SEQUENCE [LARGE SCALE GENOMIC DNA]</scope>
    <source>
        <strain evidence="1 2">CECT 9027</strain>
    </source>
</reference>
<dbReference type="AlphaFoldDB" id="A0A1R4B4P8"/>
<sequence length="117" mass="12936">MMEMLIISSEQQMRLIMLFSRNLAKQSDKALIKDLGAHPVTSSAYPAFKAATDLRVERITLPVGDDKNAALEGGDFLYRYLAKGYICLGEHKGDPKPNLAAWGVRSIRKLPKVGFGL</sequence>
<protein>
    <submittedName>
        <fullName evidence="1">Uncharacterized protein</fullName>
    </submittedName>
</protein>
<dbReference type="EMBL" id="FUFT01000005">
    <property type="protein sequence ID" value="SJL83879.1"/>
    <property type="molecule type" value="Genomic_DNA"/>
</dbReference>
<name>A0A1R4B4P8_9VIBR</name>
<dbReference type="Proteomes" id="UP000189475">
    <property type="component" value="Unassembled WGS sequence"/>
</dbReference>
<evidence type="ECO:0000313" key="1">
    <source>
        <dbReference type="EMBL" id="SJL83879.1"/>
    </source>
</evidence>
<proteinExistence type="predicted"/>
<dbReference type="STRING" id="1918946.VPAL9027_01858"/>
<dbReference type="RefSeq" id="WP_235861851.1">
    <property type="nucleotide sequence ID" value="NZ_FUFT01000005.1"/>
</dbReference>